<feature type="compositionally biased region" description="Low complexity" evidence="20">
    <location>
        <begin position="363"/>
        <end position="378"/>
    </location>
</feature>
<keyword evidence="6" id="KW-0597">Phosphoprotein</keyword>
<feature type="compositionally biased region" description="Basic and acidic residues" evidence="20">
    <location>
        <begin position="990"/>
        <end position="999"/>
    </location>
</feature>
<evidence type="ECO:0000256" key="9">
    <source>
        <dbReference type="ARBA" id="ARBA00022737"/>
    </source>
</evidence>
<evidence type="ECO:0000256" key="6">
    <source>
        <dbReference type="ARBA" id="ARBA00022553"/>
    </source>
</evidence>
<feature type="compositionally biased region" description="Basic and acidic residues" evidence="20">
    <location>
        <begin position="919"/>
        <end position="936"/>
    </location>
</feature>
<feature type="compositionally biased region" description="Polar residues" evidence="20">
    <location>
        <begin position="1180"/>
        <end position="1195"/>
    </location>
</feature>
<evidence type="ECO:0000256" key="12">
    <source>
        <dbReference type="ARBA" id="ARBA00022843"/>
    </source>
</evidence>
<feature type="domain" description="PHD-type" evidence="21">
    <location>
        <begin position="192"/>
        <end position="256"/>
    </location>
</feature>
<dbReference type="Gene3D" id="3.40.630.30">
    <property type="match status" value="1"/>
</dbReference>
<dbReference type="GO" id="GO:0003682">
    <property type="term" value="F:chromatin binding"/>
    <property type="evidence" value="ECO:0007669"/>
    <property type="project" value="TreeGrafter"/>
</dbReference>
<keyword evidence="5" id="KW-1017">Isopeptide bond</keyword>
<dbReference type="GO" id="GO:0070776">
    <property type="term" value="C:MOZ/MORF histone acetyltransferase complex"/>
    <property type="evidence" value="ECO:0007669"/>
    <property type="project" value="TreeGrafter"/>
</dbReference>
<keyword evidence="16" id="KW-0539">Nucleus</keyword>
<evidence type="ECO:0000256" key="2">
    <source>
        <dbReference type="ARBA" id="ARBA00010107"/>
    </source>
</evidence>
<comment type="catalytic activity">
    <reaction evidence="17">
        <text>L-lysyl-[protein] + acetyl-CoA = N(6)-acetyl-L-lysyl-[protein] + CoA + H(+)</text>
        <dbReference type="Rhea" id="RHEA:45948"/>
        <dbReference type="Rhea" id="RHEA-COMP:9752"/>
        <dbReference type="Rhea" id="RHEA-COMP:10731"/>
        <dbReference type="ChEBI" id="CHEBI:15378"/>
        <dbReference type="ChEBI" id="CHEBI:29969"/>
        <dbReference type="ChEBI" id="CHEBI:57287"/>
        <dbReference type="ChEBI" id="CHEBI:57288"/>
        <dbReference type="ChEBI" id="CHEBI:61930"/>
        <dbReference type="EC" id="2.3.1.48"/>
    </reaction>
</comment>
<dbReference type="InterPro" id="IPR048589">
    <property type="entry name" value="SAMD1-like_WH"/>
</dbReference>
<dbReference type="GO" id="GO:0006334">
    <property type="term" value="P:nucleosome assembly"/>
    <property type="evidence" value="ECO:0007669"/>
    <property type="project" value="InterPro"/>
</dbReference>
<dbReference type="FunFam" id="3.30.60.60:FF:000002">
    <property type="entry name" value="Histone acetyltransferase"/>
    <property type="match status" value="1"/>
</dbReference>
<evidence type="ECO:0000256" key="4">
    <source>
        <dbReference type="ARBA" id="ARBA00022491"/>
    </source>
</evidence>
<proteinExistence type="inferred from homology"/>
<comment type="similarity">
    <text evidence="2">Belongs to the MYST (SAS/MOZ) family.</text>
</comment>
<feature type="domain" description="PHD-type" evidence="21">
    <location>
        <begin position="253"/>
        <end position="306"/>
    </location>
</feature>
<keyword evidence="4" id="KW-0678">Repressor</keyword>
<dbReference type="InterPro" id="IPR040706">
    <property type="entry name" value="Zf-MYST"/>
</dbReference>
<evidence type="ECO:0000256" key="11">
    <source>
        <dbReference type="ARBA" id="ARBA00022833"/>
    </source>
</evidence>
<feature type="compositionally biased region" description="Polar residues" evidence="20">
    <location>
        <begin position="347"/>
        <end position="362"/>
    </location>
</feature>
<feature type="compositionally biased region" description="Basic and acidic residues" evidence="20">
    <location>
        <begin position="333"/>
        <end position="345"/>
    </location>
</feature>
<evidence type="ECO:0000259" key="22">
    <source>
        <dbReference type="PROSITE" id="PS51504"/>
    </source>
</evidence>
<organism evidence="25">
    <name type="scientific">Culex pipiens</name>
    <name type="common">House mosquito</name>
    <dbReference type="NCBI Taxonomy" id="7175"/>
    <lineage>
        <taxon>Eukaryota</taxon>
        <taxon>Metazoa</taxon>
        <taxon>Ecdysozoa</taxon>
        <taxon>Arthropoda</taxon>
        <taxon>Hexapoda</taxon>
        <taxon>Insecta</taxon>
        <taxon>Pterygota</taxon>
        <taxon>Neoptera</taxon>
        <taxon>Endopterygota</taxon>
        <taxon>Diptera</taxon>
        <taxon>Nematocera</taxon>
        <taxon>Culicoidea</taxon>
        <taxon>Culicidae</taxon>
        <taxon>Culicinae</taxon>
        <taxon>Culicini</taxon>
        <taxon>Culex</taxon>
        <taxon>Culex</taxon>
    </lineage>
</organism>
<evidence type="ECO:0000256" key="10">
    <source>
        <dbReference type="ARBA" id="ARBA00022771"/>
    </source>
</evidence>
<keyword evidence="9" id="KW-0677">Repeat</keyword>
<feature type="domain" description="H15" evidence="22">
    <location>
        <begin position="90"/>
        <end position="162"/>
    </location>
</feature>
<evidence type="ECO:0000256" key="15">
    <source>
        <dbReference type="ARBA" id="ARBA00023159"/>
    </source>
</evidence>
<dbReference type="FunFam" id="3.40.630.30:FF:000001">
    <property type="entry name" value="Histone acetyltransferase"/>
    <property type="match status" value="1"/>
</dbReference>
<name>A0A8D8H1X6_CULPI</name>
<dbReference type="Pfam" id="PF00628">
    <property type="entry name" value="PHD"/>
    <property type="match status" value="1"/>
</dbReference>
<evidence type="ECO:0000256" key="16">
    <source>
        <dbReference type="ARBA" id="ARBA00023242"/>
    </source>
</evidence>
<dbReference type="PROSITE" id="PS51726">
    <property type="entry name" value="MYST_HAT"/>
    <property type="match status" value="1"/>
</dbReference>
<reference evidence="25" key="1">
    <citation type="submission" date="2021-05" db="EMBL/GenBank/DDBJ databases">
        <authorList>
            <person name="Alioto T."/>
            <person name="Alioto T."/>
            <person name="Gomez Garrido J."/>
        </authorList>
    </citation>
    <scope>NUCLEOTIDE SEQUENCE</scope>
</reference>
<dbReference type="EC" id="2.3.1.48" evidence="3"/>
<evidence type="ECO:0000256" key="1">
    <source>
        <dbReference type="ARBA" id="ARBA00004123"/>
    </source>
</evidence>
<feature type="region of interest" description="Disordered" evidence="20">
    <location>
        <begin position="333"/>
        <end position="413"/>
    </location>
</feature>
<keyword evidence="11" id="KW-0862">Zinc</keyword>
<feature type="compositionally biased region" description="Basic and acidic residues" evidence="20">
    <location>
        <begin position="955"/>
        <end position="965"/>
    </location>
</feature>
<dbReference type="InterPro" id="IPR011011">
    <property type="entry name" value="Znf_FYVE_PHD"/>
</dbReference>
<feature type="compositionally biased region" description="Polar residues" evidence="20">
    <location>
        <begin position="1050"/>
        <end position="1071"/>
    </location>
</feature>
<keyword evidence="12" id="KW-0832">Ubl conjugation</keyword>
<evidence type="ECO:0000256" key="18">
    <source>
        <dbReference type="PIRSR" id="PIRSR602717-51"/>
    </source>
</evidence>
<evidence type="ECO:0000259" key="24">
    <source>
        <dbReference type="PROSITE" id="PS52014"/>
    </source>
</evidence>
<keyword evidence="8" id="KW-0479">Metal-binding</keyword>
<evidence type="ECO:0000256" key="8">
    <source>
        <dbReference type="ARBA" id="ARBA00022723"/>
    </source>
</evidence>
<dbReference type="EMBL" id="HBUE01194017">
    <property type="protein sequence ID" value="CAG6526679.1"/>
    <property type="molecule type" value="Transcribed_RNA"/>
</dbReference>
<feature type="compositionally biased region" description="Acidic residues" evidence="20">
    <location>
        <begin position="1105"/>
        <end position="1114"/>
    </location>
</feature>
<dbReference type="SUPFAM" id="SSF57903">
    <property type="entry name" value="FYVE/PHD zinc finger"/>
    <property type="match status" value="1"/>
</dbReference>
<sequence length="1288" mass="143197">MRENSDDVSPHVWKEWILEAIRRIRCQKQRPSVQRICQAIGSHHKFHEDIVAEKLEEAVEAGAVLKVYNKGLHSYKAPTNTQRRVTAVTNSSDLSRLVAKAVRDLGECDGSTLKSIENYVQQTNNLNIISDTDYNQVIKSSIRIALAEGSVVQEGKLYKLGSSAKNVVKRKSNSPKKRDKAGNEIPAKKSTNTVCVECLGTDTKGPAGGPEPLSSCNGCGMSLHNKCASGDSELVPPLSVLVTRGNKWFCEECRSCDACATQNERGLCVLSCGNCSKAFHFSCMDPGLSDLKKVKTIWRCVVCLNNYNKTAKAEVGSPSVETQIRKLPEALEEKRKKKSTQDRHVQQGAQPVDLNQTPTARHSSASVKSSKASGAKSSNVRRIKQPQLSSPESPERKEELPEQPPLPNGVTKNDVDLYKEVREQATHSLAELMSLNTKASFVRDTTPEPVLPKKPLQSSKLQSPSKFMAAQERCPAAIEFGKYEIQTWYSSPFPQEYARLPKLFLCEFCLKYTKSKAVLQRHQDKCTWRHPPGTEIYRCNDISIFEVDGNANKIYCQNLCLLAKLFLDHKTLYYDVEPFLFYVLTKYDRKGYHLVGYFSKEKHCQQKYNVSCIMTMPQYQRQGFGRFLIDFSYLLSREEGQPGTPEKPLSDLGRVTYHAYWRSVVLEYLHTNRSRFVTLKSISLETGIVIADVALAFQLLNFVKYIKVEQGGFKIYKPVICIDWDIVNKNNERLLKSKTRRTIDKECLRWTPLLLVAPTFVESDLSPDHLPAEDKRLKQEKVEDPAATPEPDSGKQHPISVVAALQSDVCEEFRGVKKRGKKSFTAFKANKRYSSSEKRPVIPAQPEPSTAPVQEKSEFPTPVISTSAAGRKRVRPNKFDDTTYDLMVKSPPASQLATTSDKHDFRKRRRSDVANTGESDPKRTRLSTDAEADKATKPNASSSRKHKQRVPSPEPELKPPSELRKNSVLAMDQTDTENAASEEKPVDEEPACRSPDEPHKSKRRAIQRLGSRNSTRIAASSGPAEEGSKEISPVVKRQATLPELLRAKQASLSVKDSGRASQESQESNSMDICSKTDPEESKPSEVENQLSSSKAGSPGEVSSGEADDEMEEENERSSDKASVLTSTNEPVTKQDAMLVSLEPTHSNEPPALDEPQKSPGECREDEQNKTKPIDAEVDAGSTTDGVVNQDTNQVLEKSPEKKEETPEAAVADADCEKKNENSQLQVNAESEEQEKESSLEAAPELTAEVTSDPDKPVENPAIDGVTESVYESSKPPGKEVESEGRGLA</sequence>
<dbReference type="GO" id="GO:0003712">
    <property type="term" value="F:transcription coregulator activity"/>
    <property type="evidence" value="ECO:0007669"/>
    <property type="project" value="TreeGrafter"/>
</dbReference>
<dbReference type="InterPro" id="IPR001965">
    <property type="entry name" value="Znf_PHD"/>
</dbReference>
<dbReference type="InterPro" id="IPR036388">
    <property type="entry name" value="WH-like_DNA-bd_sf"/>
</dbReference>
<feature type="compositionally biased region" description="Basic and acidic residues" evidence="20">
    <location>
        <begin position="775"/>
        <end position="784"/>
    </location>
</feature>
<dbReference type="PROSITE" id="PS52014">
    <property type="entry name" value="SAMD1_WH"/>
    <property type="match status" value="1"/>
</dbReference>
<dbReference type="GO" id="GO:0005634">
    <property type="term" value="C:nucleus"/>
    <property type="evidence" value="ECO:0007669"/>
    <property type="project" value="UniProtKB-SubCell"/>
</dbReference>
<evidence type="ECO:0000256" key="7">
    <source>
        <dbReference type="ARBA" id="ARBA00022679"/>
    </source>
</evidence>
<accession>A0A8D8H1X6</accession>
<dbReference type="InterPro" id="IPR016181">
    <property type="entry name" value="Acyl_CoA_acyltransferase"/>
</dbReference>
<keyword evidence="13" id="KW-0156">Chromatin regulator</keyword>
<dbReference type="InterPro" id="IPR013083">
    <property type="entry name" value="Znf_RING/FYVE/PHD"/>
</dbReference>
<keyword evidence="10 19" id="KW-0863">Zinc-finger</keyword>
<dbReference type="PANTHER" id="PTHR10615:SF217">
    <property type="entry name" value="HISTONE ACETYLTRANSFERASE"/>
    <property type="match status" value="1"/>
</dbReference>
<evidence type="ECO:0000256" key="20">
    <source>
        <dbReference type="SAM" id="MobiDB-lite"/>
    </source>
</evidence>
<dbReference type="Pfam" id="PF17772">
    <property type="entry name" value="zf-MYST"/>
    <property type="match status" value="1"/>
</dbReference>
<feature type="domain" description="SAMD1-like winged helix (WH)" evidence="24">
    <location>
        <begin position="5"/>
        <end position="81"/>
    </location>
</feature>
<dbReference type="InterPro" id="IPR036390">
    <property type="entry name" value="WH_DNA-bd_sf"/>
</dbReference>
<dbReference type="Pfam" id="PF01853">
    <property type="entry name" value="MOZ_SAS"/>
    <property type="match status" value="1"/>
</dbReference>
<dbReference type="InterPro" id="IPR002717">
    <property type="entry name" value="HAT_MYST-type"/>
</dbReference>
<dbReference type="GO" id="GO:0006357">
    <property type="term" value="P:regulation of transcription by RNA polymerase II"/>
    <property type="evidence" value="ECO:0007669"/>
    <property type="project" value="TreeGrafter"/>
</dbReference>
<feature type="compositionally biased region" description="Basic and acidic residues" evidence="20">
    <location>
        <begin position="1276"/>
        <end position="1288"/>
    </location>
</feature>
<dbReference type="GO" id="GO:0008270">
    <property type="term" value="F:zinc ion binding"/>
    <property type="evidence" value="ECO:0007669"/>
    <property type="project" value="UniProtKB-KW"/>
</dbReference>
<dbReference type="Gene3D" id="3.30.60.60">
    <property type="entry name" value="N-acetyl transferase-like"/>
    <property type="match status" value="1"/>
</dbReference>
<evidence type="ECO:0000259" key="23">
    <source>
        <dbReference type="PROSITE" id="PS51726"/>
    </source>
</evidence>
<feature type="region of interest" description="Disordered" evidence="20">
    <location>
        <begin position="832"/>
        <end position="1288"/>
    </location>
</feature>
<dbReference type="Gene3D" id="1.10.10.10">
    <property type="entry name" value="Winged helix-like DNA-binding domain superfamily/Winged helix DNA-binding domain"/>
    <property type="match status" value="2"/>
</dbReference>
<dbReference type="PROSITE" id="PS50016">
    <property type="entry name" value="ZF_PHD_2"/>
    <property type="match status" value="2"/>
</dbReference>
<comment type="subcellular location">
    <subcellularLocation>
        <location evidence="1">Nucleus</location>
    </subcellularLocation>
</comment>
<dbReference type="GO" id="GO:0003677">
    <property type="term" value="F:DNA binding"/>
    <property type="evidence" value="ECO:0007669"/>
    <property type="project" value="InterPro"/>
</dbReference>
<protein>
    <recommendedName>
        <fullName evidence="3">histone acetyltransferase</fullName>
        <ecNumber evidence="3">2.3.1.48</ecNumber>
    </recommendedName>
</protein>
<feature type="compositionally biased region" description="Basic and acidic residues" evidence="20">
    <location>
        <begin position="1154"/>
        <end position="1174"/>
    </location>
</feature>
<evidence type="ECO:0000256" key="17">
    <source>
        <dbReference type="ARBA" id="ARBA00048017"/>
    </source>
</evidence>
<evidence type="ECO:0000259" key="21">
    <source>
        <dbReference type="PROSITE" id="PS50016"/>
    </source>
</evidence>
<evidence type="ECO:0000256" key="19">
    <source>
        <dbReference type="PROSITE-ProRule" id="PRU00146"/>
    </source>
</evidence>
<dbReference type="InterPro" id="IPR050603">
    <property type="entry name" value="MYST_HAT"/>
</dbReference>
<dbReference type="GO" id="GO:0000786">
    <property type="term" value="C:nucleosome"/>
    <property type="evidence" value="ECO:0007669"/>
    <property type="project" value="InterPro"/>
</dbReference>
<dbReference type="PANTHER" id="PTHR10615">
    <property type="entry name" value="HISTONE ACETYLTRANSFERASE"/>
    <property type="match status" value="1"/>
</dbReference>
<dbReference type="SUPFAM" id="SSF46785">
    <property type="entry name" value="Winged helix' DNA-binding domain"/>
    <property type="match status" value="1"/>
</dbReference>
<feature type="active site" description="Proton donor/acceptor" evidence="18">
    <location>
        <position position="646"/>
    </location>
</feature>
<dbReference type="Pfam" id="PF21524">
    <property type="entry name" value="SAMD1_WH"/>
    <property type="match status" value="1"/>
</dbReference>
<dbReference type="CDD" id="cd15489">
    <property type="entry name" value="PHD_SF"/>
    <property type="match status" value="1"/>
</dbReference>
<evidence type="ECO:0000256" key="13">
    <source>
        <dbReference type="ARBA" id="ARBA00022853"/>
    </source>
</evidence>
<keyword evidence="15" id="KW-0010">Activator</keyword>
<evidence type="ECO:0000256" key="3">
    <source>
        <dbReference type="ARBA" id="ARBA00013184"/>
    </source>
</evidence>
<dbReference type="Gene3D" id="3.30.40.10">
    <property type="entry name" value="Zinc/RING finger domain, C3HC4 (zinc finger)"/>
    <property type="match status" value="2"/>
</dbReference>
<dbReference type="SMART" id="SM00249">
    <property type="entry name" value="PHD"/>
    <property type="match status" value="2"/>
</dbReference>
<evidence type="ECO:0000313" key="25">
    <source>
        <dbReference type="EMBL" id="CAG6526679.1"/>
    </source>
</evidence>
<feature type="compositionally biased region" description="Polar residues" evidence="20">
    <location>
        <begin position="1086"/>
        <end position="1095"/>
    </location>
</feature>
<feature type="region of interest" description="Disordered" evidence="20">
    <location>
        <begin position="775"/>
        <end position="798"/>
    </location>
</feature>
<dbReference type="EMBL" id="HBUE01299989">
    <property type="protein sequence ID" value="CAG6578395.1"/>
    <property type="molecule type" value="Transcribed_RNA"/>
</dbReference>
<dbReference type="FunFam" id="1.10.10.10:FF:000123">
    <property type="entry name" value="Histone acetyltransferase"/>
    <property type="match status" value="1"/>
</dbReference>
<evidence type="ECO:0000256" key="14">
    <source>
        <dbReference type="ARBA" id="ARBA00022990"/>
    </source>
</evidence>
<dbReference type="InterPro" id="IPR005818">
    <property type="entry name" value="Histone_H1/H5_H15"/>
</dbReference>
<keyword evidence="14" id="KW-0007">Acetylation</keyword>
<keyword evidence="7 25" id="KW-0808">Transferase</keyword>
<feature type="compositionally biased region" description="Basic and acidic residues" evidence="20">
    <location>
        <begin position="1074"/>
        <end position="1085"/>
    </location>
</feature>
<dbReference type="GO" id="GO:0010484">
    <property type="term" value="F:histone H3 acetyltransferase activity"/>
    <property type="evidence" value="ECO:0007669"/>
    <property type="project" value="TreeGrafter"/>
</dbReference>
<dbReference type="SUPFAM" id="SSF55729">
    <property type="entry name" value="Acyl-CoA N-acyltransferases (Nat)"/>
    <property type="match status" value="1"/>
</dbReference>
<evidence type="ECO:0000256" key="5">
    <source>
        <dbReference type="ARBA" id="ARBA00022499"/>
    </source>
</evidence>
<dbReference type="PROSITE" id="PS51504">
    <property type="entry name" value="H15"/>
    <property type="match status" value="1"/>
</dbReference>
<feature type="domain" description="MYST-type HAT" evidence="23">
    <location>
        <begin position="470"/>
        <end position="752"/>
    </location>
</feature>
<dbReference type="InterPro" id="IPR019787">
    <property type="entry name" value="Znf_PHD-finger"/>
</dbReference>